<dbReference type="InterPro" id="IPR001387">
    <property type="entry name" value="Cro/C1-type_HTH"/>
</dbReference>
<dbReference type="AlphaFoldDB" id="A0A9J6QUU3"/>
<dbReference type="Gene3D" id="1.10.260.40">
    <property type="entry name" value="lambda repressor-like DNA-binding domains"/>
    <property type="match status" value="1"/>
</dbReference>
<dbReference type="Proteomes" id="UP001065549">
    <property type="component" value="Unassembled WGS sequence"/>
</dbReference>
<proteinExistence type="predicted"/>
<accession>A0A9J6QUU3</accession>
<evidence type="ECO:0000313" key="2">
    <source>
        <dbReference type="EMBL" id="MCU7378727.1"/>
    </source>
</evidence>
<evidence type="ECO:0000313" key="3">
    <source>
        <dbReference type="Proteomes" id="UP001065549"/>
    </source>
</evidence>
<dbReference type="RefSeq" id="WP_227754797.1">
    <property type="nucleotide sequence ID" value="NZ_JAJAGH010000001.1"/>
</dbReference>
<dbReference type="Pfam" id="PF01381">
    <property type="entry name" value="HTH_3"/>
    <property type="match status" value="1"/>
</dbReference>
<evidence type="ECO:0000259" key="1">
    <source>
        <dbReference type="PROSITE" id="PS50943"/>
    </source>
</evidence>
<organism evidence="2 3">
    <name type="scientific">Hominibacterium faecale</name>
    <dbReference type="NCBI Taxonomy" id="2839743"/>
    <lineage>
        <taxon>Bacteria</taxon>
        <taxon>Bacillati</taxon>
        <taxon>Bacillota</taxon>
        <taxon>Clostridia</taxon>
        <taxon>Peptostreptococcales</taxon>
        <taxon>Anaerovoracaceae</taxon>
        <taxon>Hominibacterium</taxon>
    </lineage>
</organism>
<reference evidence="2" key="1">
    <citation type="submission" date="2022-09" db="EMBL/GenBank/DDBJ databases">
        <title>Culturomic study of gut microbiota in children with autism spectrum disorder.</title>
        <authorList>
            <person name="Efimov B.A."/>
            <person name="Chaplin A.V."/>
            <person name="Sokolova S.R."/>
            <person name="Pikina A.P."/>
            <person name="Korzhanova M."/>
            <person name="Belova V."/>
            <person name="Korostin D."/>
        </authorList>
    </citation>
    <scope>NUCLEOTIDE SEQUENCE</scope>
    <source>
        <strain evidence="2">ASD5510</strain>
    </source>
</reference>
<dbReference type="InterPro" id="IPR010982">
    <property type="entry name" value="Lambda_DNA-bd_dom_sf"/>
</dbReference>
<sequence>MTLQDNFSNSVKIAYKNSNKTLAEFSNEIGISRTTLQDILKGNSSSRIDTVEVVADGLNTDPLALLSNPYGENELAFLLSLFQLSDAASALADDEKEELAAHCHAMIRILIGPGKGEK</sequence>
<name>A0A9J6QUU3_9FIRM</name>
<feature type="domain" description="HTH cro/C1-type" evidence="1">
    <location>
        <begin position="11"/>
        <end position="65"/>
    </location>
</feature>
<gene>
    <name evidence="2" type="ORF">OBO34_10215</name>
</gene>
<dbReference type="PROSITE" id="PS50943">
    <property type="entry name" value="HTH_CROC1"/>
    <property type="match status" value="1"/>
</dbReference>
<comment type="caution">
    <text evidence="2">The sequence shown here is derived from an EMBL/GenBank/DDBJ whole genome shotgun (WGS) entry which is preliminary data.</text>
</comment>
<dbReference type="SUPFAM" id="SSF47413">
    <property type="entry name" value="lambda repressor-like DNA-binding domains"/>
    <property type="match status" value="1"/>
</dbReference>
<protein>
    <submittedName>
        <fullName evidence="2">Helix-turn-helix domain-containing protein</fullName>
    </submittedName>
</protein>
<dbReference type="EMBL" id="JAOSHN010000004">
    <property type="protein sequence ID" value="MCU7378727.1"/>
    <property type="molecule type" value="Genomic_DNA"/>
</dbReference>
<dbReference type="SMART" id="SM00530">
    <property type="entry name" value="HTH_XRE"/>
    <property type="match status" value="1"/>
</dbReference>
<dbReference type="GO" id="GO:0003677">
    <property type="term" value="F:DNA binding"/>
    <property type="evidence" value="ECO:0007669"/>
    <property type="project" value="InterPro"/>
</dbReference>
<keyword evidence="3" id="KW-1185">Reference proteome</keyword>